<evidence type="ECO:0000256" key="1">
    <source>
        <dbReference type="ARBA" id="ARBA00009019"/>
    </source>
</evidence>
<dbReference type="EMBL" id="AFYH01092638">
    <property type="status" value="NOT_ANNOTATED_CDS"/>
    <property type="molecule type" value="Genomic_DNA"/>
</dbReference>
<dbReference type="Ensembl" id="ENSLACT00000017452.1">
    <property type="protein sequence ID" value="ENSLACP00000017325.1"/>
    <property type="gene ID" value="ENSLACG00000015260.2"/>
</dbReference>
<dbReference type="AlphaFoldDB" id="H3B604"/>
<reference evidence="5" key="1">
    <citation type="submission" date="2011-08" db="EMBL/GenBank/DDBJ databases">
        <title>The draft genome of Latimeria chalumnae.</title>
        <authorList>
            <person name="Di Palma F."/>
            <person name="Alfoldi J."/>
            <person name="Johnson J."/>
            <person name="Berlin A."/>
            <person name="Gnerre S."/>
            <person name="Jaffe D."/>
            <person name="MacCallum I."/>
            <person name="Young S."/>
            <person name="Walker B.J."/>
            <person name="Lander E."/>
            <person name="Lindblad-Toh K."/>
        </authorList>
    </citation>
    <scope>NUCLEOTIDE SEQUENCE [LARGE SCALE GENOMIC DNA]</scope>
    <source>
        <strain evidence="5">Wild caught</strain>
    </source>
</reference>
<dbReference type="Bgee" id="ENSLACG00000015260">
    <property type="expression patterns" value="Expressed in pectoral fin and 1 other cell type or tissue"/>
</dbReference>
<dbReference type="PANTHER" id="PTHR19232">
    <property type="entry name" value="CENTROCORTIN FAMILY MEMBER"/>
    <property type="match status" value="1"/>
</dbReference>
<evidence type="ECO:0000313" key="5">
    <source>
        <dbReference type="Proteomes" id="UP000008672"/>
    </source>
</evidence>
<dbReference type="Proteomes" id="UP000008672">
    <property type="component" value="Unassembled WGS sequence"/>
</dbReference>
<reference evidence="4" key="2">
    <citation type="submission" date="2025-08" db="UniProtKB">
        <authorList>
            <consortium name="Ensembl"/>
        </authorList>
    </citation>
    <scope>IDENTIFICATION</scope>
</reference>
<keyword evidence="2 3" id="KW-0175">Coiled coil</keyword>
<accession>H3B604</accession>
<dbReference type="HOGENOM" id="CLU_048751_0_0_1"/>
<evidence type="ECO:0000313" key="4">
    <source>
        <dbReference type="Ensembl" id="ENSLACP00000017325.1"/>
    </source>
</evidence>
<feature type="coiled-coil region" evidence="3">
    <location>
        <begin position="189"/>
        <end position="261"/>
    </location>
</feature>
<feature type="coiled-coil region" evidence="3">
    <location>
        <begin position="43"/>
        <end position="140"/>
    </location>
</feature>
<dbReference type="EMBL" id="AFYH01092642">
    <property type="status" value="NOT_ANNOTATED_CDS"/>
    <property type="molecule type" value="Genomic_DNA"/>
</dbReference>
<protein>
    <submittedName>
        <fullName evidence="4">Cerebellar deration related protein 2</fullName>
    </submittedName>
</protein>
<name>H3B604_LATCH</name>
<keyword evidence="5" id="KW-1185">Reference proteome</keyword>
<dbReference type="GeneTree" id="ENSGT00390000018570"/>
<proteinExistence type="inferred from homology"/>
<evidence type="ECO:0000256" key="2">
    <source>
        <dbReference type="ARBA" id="ARBA00023054"/>
    </source>
</evidence>
<dbReference type="InterPro" id="IPR026079">
    <property type="entry name" value="CDR2"/>
</dbReference>
<reference evidence="4" key="3">
    <citation type="submission" date="2025-09" db="UniProtKB">
        <authorList>
            <consortium name="Ensembl"/>
        </authorList>
    </citation>
    <scope>IDENTIFICATION</scope>
</reference>
<dbReference type="PANTHER" id="PTHR19232:SF1">
    <property type="entry name" value="CEREBELLAR DEGENERATION-RELATED PROTEIN 2"/>
    <property type="match status" value="1"/>
</dbReference>
<evidence type="ECO:0000256" key="3">
    <source>
        <dbReference type="SAM" id="Coils"/>
    </source>
</evidence>
<sequence length="467" mass="54537">MLTDESLVEEFEIKEDEPWYDHQDLEQDLHLAAELGKTLLDRNTELEEALQQMYTTNEEQLQEIEYLTKQVELLRQMNEQHTKVHEQLDMTARELEKANRKLVTESKGYQQKVLRLTETIESLQVHVDSLQRQVEELKKSGQGCVTREKSEPRRSMHSFTCLKELYDLRKYFVYDHVFAEKITSIQSPMSPLEEENSELKKTLTVLQAQLNIEKERRANIEQEYTIILKENKELEERLTDLDCYRAQVKELEAEVVEMRQACQSDSLFVNRVEQLVPESFLISFRESCERDTAQSPPAEETVLMYIPESNKSRLKRSSSESFLQSATTEEILNGHEETCIRRAEAVKRRGVSLLNEVDAQYSALQAKYEELLKRCQSSEDSPNHKAVQTLRRHSRDLSGTKFQADEESFNRELSSCTSRLSLLDLGSTNASQPEYKVLFKEIFSCIKKTKEEIDEHRTKYKHVTSEA</sequence>
<dbReference type="EMBL" id="AFYH01092637">
    <property type="status" value="NOT_ANNOTATED_CDS"/>
    <property type="molecule type" value="Genomic_DNA"/>
</dbReference>
<feature type="coiled-coil region" evidence="3">
    <location>
        <begin position="354"/>
        <end position="381"/>
    </location>
</feature>
<comment type="similarity">
    <text evidence="1">Belongs to the CDR2 family.</text>
</comment>
<dbReference type="EMBL" id="AFYH01092641">
    <property type="status" value="NOT_ANNOTATED_CDS"/>
    <property type="molecule type" value="Genomic_DNA"/>
</dbReference>
<organism evidence="4 5">
    <name type="scientific">Latimeria chalumnae</name>
    <name type="common">Coelacanth</name>
    <dbReference type="NCBI Taxonomy" id="7897"/>
    <lineage>
        <taxon>Eukaryota</taxon>
        <taxon>Metazoa</taxon>
        <taxon>Chordata</taxon>
        <taxon>Craniata</taxon>
        <taxon>Vertebrata</taxon>
        <taxon>Euteleostomi</taxon>
        <taxon>Coelacanthiformes</taxon>
        <taxon>Coelacanthidae</taxon>
        <taxon>Latimeria</taxon>
    </lineage>
</organism>
<gene>
    <name evidence="4" type="primary">CDR2</name>
</gene>
<dbReference type="EMBL" id="AFYH01092639">
    <property type="status" value="NOT_ANNOTATED_CDS"/>
    <property type="molecule type" value="Genomic_DNA"/>
</dbReference>
<dbReference type="EMBL" id="AFYH01092640">
    <property type="status" value="NOT_ANNOTATED_CDS"/>
    <property type="molecule type" value="Genomic_DNA"/>
</dbReference>